<keyword evidence="3" id="KW-1185">Reference proteome</keyword>
<gene>
    <name evidence="2" type="ORF">Acr_12g0002870</name>
</gene>
<keyword evidence="1" id="KW-0812">Transmembrane</keyword>
<dbReference type="AlphaFoldDB" id="A0A7J0FH32"/>
<proteinExistence type="predicted"/>
<keyword evidence="1" id="KW-0472">Membrane</keyword>
<evidence type="ECO:0000256" key="1">
    <source>
        <dbReference type="SAM" id="Phobius"/>
    </source>
</evidence>
<dbReference type="EMBL" id="BJWL01000012">
    <property type="protein sequence ID" value="GFY97746.1"/>
    <property type="molecule type" value="Genomic_DNA"/>
</dbReference>
<name>A0A7J0FH32_9ERIC</name>
<keyword evidence="1" id="KW-1133">Transmembrane helix</keyword>
<sequence>MGLGGLLPSKVLGSTPPRCSPGAATCSCAELLCLSFGICSAVRVAWLHLFPGITLCLVSALATLVIICSLLSWCCKKKETELNTLTKGVTWSLPQQAYCDMMQQLVVEDRIVVLVVEDAAVVEVKSSYASTVLETVMYSLLDLPHPSCLSSVFIESSDFSYAPNAMFGTSGDRKKKQGTFPTGTWNVTAPPPQKTYRDIERGEKVKSSGAKDGGMVVLGAGAAIAATAVAAAGGTVMGIVA</sequence>
<evidence type="ECO:0000313" key="3">
    <source>
        <dbReference type="Proteomes" id="UP000585474"/>
    </source>
</evidence>
<accession>A0A7J0FH32</accession>
<evidence type="ECO:0008006" key="4">
    <source>
        <dbReference type="Google" id="ProtNLM"/>
    </source>
</evidence>
<organism evidence="2 3">
    <name type="scientific">Actinidia rufa</name>
    <dbReference type="NCBI Taxonomy" id="165716"/>
    <lineage>
        <taxon>Eukaryota</taxon>
        <taxon>Viridiplantae</taxon>
        <taxon>Streptophyta</taxon>
        <taxon>Embryophyta</taxon>
        <taxon>Tracheophyta</taxon>
        <taxon>Spermatophyta</taxon>
        <taxon>Magnoliopsida</taxon>
        <taxon>eudicotyledons</taxon>
        <taxon>Gunneridae</taxon>
        <taxon>Pentapetalae</taxon>
        <taxon>asterids</taxon>
        <taxon>Ericales</taxon>
        <taxon>Actinidiaceae</taxon>
        <taxon>Actinidia</taxon>
    </lineage>
</organism>
<feature type="transmembrane region" description="Helical" evidence="1">
    <location>
        <begin position="52"/>
        <end position="73"/>
    </location>
</feature>
<evidence type="ECO:0000313" key="2">
    <source>
        <dbReference type="EMBL" id="GFY97746.1"/>
    </source>
</evidence>
<comment type="caution">
    <text evidence="2">The sequence shown here is derived from an EMBL/GenBank/DDBJ whole genome shotgun (WGS) entry which is preliminary data.</text>
</comment>
<dbReference type="Proteomes" id="UP000585474">
    <property type="component" value="Unassembled WGS sequence"/>
</dbReference>
<reference evidence="2 3" key="1">
    <citation type="submission" date="2019-07" db="EMBL/GenBank/DDBJ databases">
        <title>De Novo Assembly of kiwifruit Actinidia rufa.</title>
        <authorList>
            <person name="Sugita-Konishi S."/>
            <person name="Sato K."/>
            <person name="Mori E."/>
            <person name="Abe Y."/>
            <person name="Kisaki G."/>
            <person name="Hamano K."/>
            <person name="Suezawa K."/>
            <person name="Otani M."/>
            <person name="Fukuda T."/>
            <person name="Manabe T."/>
            <person name="Gomi K."/>
            <person name="Tabuchi M."/>
            <person name="Akimitsu K."/>
            <person name="Kataoka I."/>
        </authorList>
    </citation>
    <scope>NUCLEOTIDE SEQUENCE [LARGE SCALE GENOMIC DNA]</scope>
    <source>
        <strain evidence="3">cv. Fuchu</strain>
    </source>
</reference>
<protein>
    <recommendedName>
        <fullName evidence="4">Transmembrane protein</fullName>
    </recommendedName>
</protein>
<feature type="transmembrane region" description="Helical" evidence="1">
    <location>
        <begin position="216"/>
        <end position="240"/>
    </location>
</feature>